<dbReference type="InterPro" id="IPR038718">
    <property type="entry name" value="SNF2-like_sf"/>
</dbReference>
<feature type="coiled-coil region" evidence="4">
    <location>
        <begin position="544"/>
        <end position="571"/>
    </location>
</feature>
<dbReference type="AlphaFoldDB" id="A0A5E4R162"/>
<dbReference type="PANTHER" id="PTHR45626:SF50">
    <property type="entry name" value="TRANSCRIPTION TERMINATION FACTOR 2"/>
    <property type="match status" value="1"/>
</dbReference>
<keyword evidence="8" id="KW-1185">Reference proteome</keyword>
<evidence type="ECO:0000256" key="5">
    <source>
        <dbReference type="SAM" id="MobiDB-lite"/>
    </source>
</evidence>
<dbReference type="SUPFAM" id="SSF52540">
    <property type="entry name" value="P-loop containing nucleoside triphosphate hydrolases"/>
    <property type="match status" value="2"/>
</dbReference>
<evidence type="ECO:0000256" key="2">
    <source>
        <dbReference type="ARBA" id="ARBA00022801"/>
    </source>
</evidence>
<keyword evidence="3" id="KW-0067">ATP-binding</keyword>
<keyword evidence="2" id="KW-0378">Hydrolase</keyword>
<feature type="region of interest" description="Disordered" evidence="5">
    <location>
        <begin position="148"/>
        <end position="307"/>
    </location>
</feature>
<feature type="compositionally biased region" description="Basic and acidic residues" evidence="5">
    <location>
        <begin position="151"/>
        <end position="160"/>
    </location>
</feature>
<proteinExistence type="predicted"/>
<dbReference type="GO" id="GO:0006281">
    <property type="term" value="P:DNA repair"/>
    <property type="evidence" value="ECO:0007669"/>
    <property type="project" value="TreeGrafter"/>
</dbReference>
<dbReference type="PANTHER" id="PTHR45626">
    <property type="entry name" value="TRANSCRIPTION TERMINATION FACTOR 2-RELATED"/>
    <property type="match status" value="1"/>
</dbReference>
<reference evidence="7 8" key="1">
    <citation type="submission" date="2017-07" db="EMBL/GenBank/DDBJ databases">
        <authorList>
            <person name="Talla V."/>
            <person name="Backstrom N."/>
        </authorList>
    </citation>
    <scope>NUCLEOTIDE SEQUENCE [LARGE SCALE GENOMIC DNA]</scope>
</reference>
<feature type="region of interest" description="Disordered" evidence="5">
    <location>
        <begin position="323"/>
        <end position="350"/>
    </location>
</feature>
<accession>A0A5E4R162</accession>
<feature type="compositionally biased region" description="Polar residues" evidence="5">
    <location>
        <begin position="333"/>
        <end position="342"/>
    </location>
</feature>
<dbReference type="Gene3D" id="3.40.50.10810">
    <property type="entry name" value="Tandem AAA-ATPase domain"/>
    <property type="match status" value="1"/>
</dbReference>
<sequence length="985" mass="110143">MENSFFEFRDKTDMQDDSVCEIIDNSLMDESFAPKKTPAKKNQTLYIPESDDSVADGTEGSEDEISESRSKSKSSSWTNTNVVCRSIDDSPCPSARESSSPFIVRRVKALRSSDSFIGHRKKKRIMLLDSDSDNSIIIEHNRQRKMICLKETPHKEEVKNNSKRNMSFRSTGSECDESDSNEDDNSNVTNAEEPVNQSNKHDALNNDDLDISNGRENESNRLPSKHSDSGGTVVYDQEDSSVADDQDDQKFTSRATRTKDDVTNNDDLVVSNNLDNESNLIGSKDNDSEGTIEYDHEDSAETDDQDDQMFVSRATRMSIMGVIPKDGSDESDFIQSDSSRPASSLDELPDCGLSVTKSAQKNNPDDVDDSKLTCSPFSSPLQDITNRENGYALKSEAENSFNKSITKSNARKRLNNDSITQSNVEENFDDSVSQSNVIDLTHIETDGLKGKVAKRLHVIDDDVTIIDNEPEVIHLSSDSEDELKAEKSPSSKRSPSAKRPAEKNKSSVTKKVGSDIKQYLEVGARSNVPASYPNQVEYVRRHVRDRELNKLNELRQEMQNVKYLLESMDTSSLPDGGVKLITKLKDLEAEVRRKGDRVANMVVETADDMGLGKTITMISLIASDKEQDKDDGDDKETYKSFCVTLHLGGVLTRIHWRRIILDEAHAVRNHKSATSSAVSALNGKRRWALTGTPLHNKDLDLFALLKFLKCTPFDELTSKGGQERLSTIMRCVMLRRTKQQLQEKGQLDCLPERSTHQCAVTLAKEEMNVYQKVLVFSKTLFAQFLHQRAEKQADNFVSNTTRDTAYYKMHKKMIALQGAKPVKSHEILVLLLRLRQSRISIDSQDDEVEGPPVEGTTVAEAIRSVLSPKNPVFNLERRSSKITAVMDCLNKNVFSNKGEKAVVVSQWTSVLRLVERELAHAGVPTVTLNGSVASIRKLQEAKLELAENVLTGARHTNASKLTIEDLKVLFNMAPQVDDLDDSITY</sequence>
<name>A0A5E4R162_9NEOP</name>
<feature type="compositionally biased region" description="Acidic residues" evidence="5">
    <location>
        <begin position="236"/>
        <end position="247"/>
    </location>
</feature>
<feature type="compositionally biased region" description="Low complexity" evidence="5">
    <location>
        <begin position="265"/>
        <end position="276"/>
    </location>
</feature>
<feature type="compositionally biased region" description="Polar residues" evidence="5">
    <location>
        <begin position="163"/>
        <end position="172"/>
    </location>
</feature>
<dbReference type="InterPro" id="IPR000330">
    <property type="entry name" value="SNF2_N"/>
</dbReference>
<evidence type="ECO:0000256" key="3">
    <source>
        <dbReference type="ARBA" id="ARBA00022840"/>
    </source>
</evidence>
<feature type="compositionally biased region" description="Acidic residues" evidence="5">
    <location>
        <begin position="174"/>
        <end position="185"/>
    </location>
</feature>
<dbReference type="GO" id="GO:0005524">
    <property type="term" value="F:ATP binding"/>
    <property type="evidence" value="ECO:0007669"/>
    <property type="project" value="UniProtKB-KW"/>
</dbReference>
<feature type="compositionally biased region" description="Acidic residues" evidence="5">
    <location>
        <begin position="49"/>
        <end position="65"/>
    </location>
</feature>
<dbReference type="InterPro" id="IPR014001">
    <property type="entry name" value="Helicase_ATP-bd"/>
</dbReference>
<dbReference type="InterPro" id="IPR027417">
    <property type="entry name" value="P-loop_NTPase"/>
</dbReference>
<dbReference type="InterPro" id="IPR050628">
    <property type="entry name" value="SNF2_RAD54_helicase_TF"/>
</dbReference>
<keyword evidence="1" id="KW-0547">Nucleotide-binding</keyword>
<organism evidence="7 8">
    <name type="scientific">Leptidea sinapis</name>
    <dbReference type="NCBI Taxonomy" id="189913"/>
    <lineage>
        <taxon>Eukaryota</taxon>
        <taxon>Metazoa</taxon>
        <taxon>Ecdysozoa</taxon>
        <taxon>Arthropoda</taxon>
        <taxon>Hexapoda</taxon>
        <taxon>Insecta</taxon>
        <taxon>Pterygota</taxon>
        <taxon>Neoptera</taxon>
        <taxon>Endopterygota</taxon>
        <taxon>Lepidoptera</taxon>
        <taxon>Glossata</taxon>
        <taxon>Ditrysia</taxon>
        <taxon>Papilionoidea</taxon>
        <taxon>Pieridae</taxon>
        <taxon>Dismorphiinae</taxon>
        <taxon>Leptidea</taxon>
    </lineage>
</organism>
<dbReference type="GO" id="GO:0008094">
    <property type="term" value="F:ATP-dependent activity, acting on DNA"/>
    <property type="evidence" value="ECO:0007669"/>
    <property type="project" value="TreeGrafter"/>
</dbReference>
<protein>
    <recommendedName>
        <fullName evidence="6">Helicase ATP-binding domain-containing protein</fullName>
    </recommendedName>
</protein>
<dbReference type="EMBL" id="FZQP02006859">
    <property type="protein sequence ID" value="VVD04396.1"/>
    <property type="molecule type" value="Genomic_DNA"/>
</dbReference>
<dbReference type="GO" id="GO:0005634">
    <property type="term" value="C:nucleus"/>
    <property type="evidence" value="ECO:0007669"/>
    <property type="project" value="TreeGrafter"/>
</dbReference>
<dbReference type="Proteomes" id="UP000324832">
    <property type="component" value="Unassembled WGS sequence"/>
</dbReference>
<evidence type="ECO:0000256" key="4">
    <source>
        <dbReference type="SAM" id="Coils"/>
    </source>
</evidence>
<feature type="region of interest" description="Disordered" evidence="5">
    <location>
        <begin position="31"/>
        <end position="76"/>
    </location>
</feature>
<dbReference type="GO" id="GO:0016787">
    <property type="term" value="F:hydrolase activity"/>
    <property type="evidence" value="ECO:0007669"/>
    <property type="project" value="UniProtKB-KW"/>
</dbReference>
<feature type="region of interest" description="Disordered" evidence="5">
    <location>
        <begin position="474"/>
        <end position="510"/>
    </location>
</feature>
<gene>
    <name evidence="7" type="ORF">LSINAPIS_LOCUS14158</name>
</gene>
<dbReference type="PROSITE" id="PS51192">
    <property type="entry name" value="HELICASE_ATP_BIND_1"/>
    <property type="match status" value="1"/>
</dbReference>
<dbReference type="Pfam" id="PF00176">
    <property type="entry name" value="SNF2-rel_dom"/>
    <property type="match status" value="1"/>
</dbReference>
<evidence type="ECO:0000256" key="1">
    <source>
        <dbReference type="ARBA" id="ARBA00022741"/>
    </source>
</evidence>
<evidence type="ECO:0000313" key="8">
    <source>
        <dbReference type="Proteomes" id="UP000324832"/>
    </source>
</evidence>
<keyword evidence="4" id="KW-0175">Coiled coil</keyword>
<evidence type="ECO:0000259" key="6">
    <source>
        <dbReference type="PROSITE" id="PS51192"/>
    </source>
</evidence>
<dbReference type="Gene3D" id="3.40.50.300">
    <property type="entry name" value="P-loop containing nucleotide triphosphate hydrolases"/>
    <property type="match status" value="1"/>
</dbReference>
<feature type="domain" description="Helicase ATP-binding" evidence="6">
    <location>
        <begin position="598"/>
        <end position="711"/>
    </location>
</feature>
<evidence type="ECO:0000313" key="7">
    <source>
        <dbReference type="EMBL" id="VVD04396.1"/>
    </source>
</evidence>